<proteinExistence type="predicted"/>
<keyword evidence="3" id="KW-0804">Transcription</keyword>
<protein>
    <submittedName>
        <fullName evidence="5">Helix-turn-helix domain-containing protein</fullName>
    </submittedName>
</protein>
<dbReference type="Gene3D" id="1.10.10.10">
    <property type="entry name" value="Winged helix-like DNA-binding domain superfamily/Winged helix DNA-binding domain"/>
    <property type="match status" value="1"/>
</dbReference>
<feature type="domain" description="HTH arsR-type" evidence="4">
    <location>
        <begin position="15"/>
        <end position="110"/>
    </location>
</feature>
<dbReference type="GO" id="GO:0003700">
    <property type="term" value="F:DNA-binding transcription factor activity"/>
    <property type="evidence" value="ECO:0007669"/>
    <property type="project" value="InterPro"/>
</dbReference>
<dbReference type="InterPro" id="IPR001845">
    <property type="entry name" value="HTH_ArsR_DNA-bd_dom"/>
</dbReference>
<dbReference type="InterPro" id="IPR036388">
    <property type="entry name" value="WH-like_DNA-bd_sf"/>
</dbReference>
<dbReference type="InterPro" id="IPR036390">
    <property type="entry name" value="WH_DNA-bd_sf"/>
</dbReference>
<evidence type="ECO:0000256" key="2">
    <source>
        <dbReference type="ARBA" id="ARBA00023125"/>
    </source>
</evidence>
<keyword evidence="2" id="KW-0238">DNA-binding</keyword>
<keyword evidence="6" id="KW-1185">Reference proteome</keyword>
<dbReference type="AlphaFoldDB" id="A0A1N7B7Y1"/>
<evidence type="ECO:0000256" key="3">
    <source>
        <dbReference type="ARBA" id="ARBA00023163"/>
    </source>
</evidence>
<dbReference type="PROSITE" id="PS50987">
    <property type="entry name" value="HTH_ARSR_2"/>
    <property type="match status" value="1"/>
</dbReference>
<dbReference type="CDD" id="cd00090">
    <property type="entry name" value="HTH_ARSR"/>
    <property type="match status" value="1"/>
</dbReference>
<accession>A0A1N7B7Y1</accession>
<dbReference type="PANTHER" id="PTHR43132:SF2">
    <property type="entry name" value="ARSENICAL RESISTANCE OPERON REPRESSOR ARSR-RELATED"/>
    <property type="match status" value="1"/>
</dbReference>
<sequence length="123" mass="14118">MSPPERYDVPKLPENSVFDLEDYLAMQRAIGEKSRYRILAELLREGEMSATELVEVLEMKSNTLHYHLDELVDVGLVANRKRKERGADGLYSYYVATSLGSAVMQHGIGELIREEHDIRSRYS</sequence>
<organism evidence="5 6">
    <name type="scientific">Haladaptatus litoreus</name>
    <dbReference type="NCBI Taxonomy" id="553468"/>
    <lineage>
        <taxon>Archaea</taxon>
        <taxon>Methanobacteriati</taxon>
        <taxon>Methanobacteriota</taxon>
        <taxon>Stenosarchaea group</taxon>
        <taxon>Halobacteria</taxon>
        <taxon>Halobacteriales</taxon>
        <taxon>Haladaptataceae</taxon>
        <taxon>Haladaptatus</taxon>
    </lineage>
</organism>
<evidence type="ECO:0000256" key="1">
    <source>
        <dbReference type="ARBA" id="ARBA00023015"/>
    </source>
</evidence>
<dbReference type="InterPro" id="IPR051011">
    <property type="entry name" value="Metal_resp_trans_reg"/>
</dbReference>
<keyword evidence="1" id="KW-0805">Transcription regulation</keyword>
<evidence type="ECO:0000313" key="6">
    <source>
        <dbReference type="Proteomes" id="UP000186914"/>
    </source>
</evidence>
<dbReference type="PANTHER" id="PTHR43132">
    <property type="entry name" value="ARSENICAL RESISTANCE OPERON REPRESSOR ARSR-RELATED"/>
    <property type="match status" value="1"/>
</dbReference>
<evidence type="ECO:0000313" key="5">
    <source>
        <dbReference type="EMBL" id="SIR47406.1"/>
    </source>
</evidence>
<dbReference type="Proteomes" id="UP000186914">
    <property type="component" value="Unassembled WGS sequence"/>
</dbReference>
<dbReference type="SMART" id="SM00418">
    <property type="entry name" value="HTH_ARSR"/>
    <property type="match status" value="1"/>
</dbReference>
<dbReference type="InterPro" id="IPR011991">
    <property type="entry name" value="ArsR-like_HTH"/>
</dbReference>
<reference evidence="6" key="1">
    <citation type="submission" date="2017-01" db="EMBL/GenBank/DDBJ databases">
        <authorList>
            <person name="Varghese N."/>
            <person name="Submissions S."/>
        </authorList>
    </citation>
    <scope>NUCLEOTIDE SEQUENCE [LARGE SCALE GENOMIC DNA]</scope>
    <source>
        <strain evidence="6">CGMCC 1.7737</strain>
    </source>
</reference>
<name>A0A1N7B7Y1_9EURY</name>
<dbReference type="Pfam" id="PF12840">
    <property type="entry name" value="HTH_20"/>
    <property type="match status" value="1"/>
</dbReference>
<evidence type="ECO:0000259" key="4">
    <source>
        <dbReference type="PROSITE" id="PS50987"/>
    </source>
</evidence>
<dbReference type="SUPFAM" id="SSF46785">
    <property type="entry name" value="Winged helix' DNA-binding domain"/>
    <property type="match status" value="1"/>
</dbReference>
<dbReference type="RefSeq" id="WP_245800054.1">
    <property type="nucleotide sequence ID" value="NZ_FTNO01000002.1"/>
</dbReference>
<gene>
    <name evidence="5" type="ORF">SAMN05421858_2392</name>
</gene>
<dbReference type="EMBL" id="FTNO01000002">
    <property type="protein sequence ID" value="SIR47406.1"/>
    <property type="molecule type" value="Genomic_DNA"/>
</dbReference>
<dbReference type="GO" id="GO:0003677">
    <property type="term" value="F:DNA binding"/>
    <property type="evidence" value="ECO:0007669"/>
    <property type="project" value="UniProtKB-KW"/>
</dbReference>